<sequence length="102" mass="11515">MLLKSQKIVGSFAGGVGLNLPRCRVELEEVLFHIFPNLKNCSHIPTSVTVIRSTKHRHYIFILTPIITFHHKLVSSRNQSKPISMIELACYILAKSITSSTR</sequence>
<reference evidence="1" key="2">
    <citation type="submission" date="2020-07" db="EMBL/GenBank/DDBJ databases">
        <authorList>
            <person name="Vera ALvarez R."/>
            <person name="Arias-Moreno D.M."/>
            <person name="Jimenez-Jacinto V."/>
            <person name="Jimenez-Bremont J.F."/>
            <person name="Swaminathan K."/>
            <person name="Moose S.P."/>
            <person name="Guerrero-Gonzalez M.L."/>
            <person name="Marino-Ramirez L."/>
            <person name="Landsman D."/>
            <person name="Rodriguez-Kessler M."/>
            <person name="Delgado-Sanchez P."/>
        </authorList>
    </citation>
    <scope>NUCLEOTIDE SEQUENCE</scope>
    <source>
        <tissue evidence="1">Cladode</tissue>
    </source>
</reference>
<dbReference type="EMBL" id="GISG01043081">
    <property type="protein sequence ID" value="MBA4623481.1"/>
    <property type="molecule type" value="Transcribed_RNA"/>
</dbReference>
<accession>A0A7C9CPQ8</accession>
<reference evidence="1" key="1">
    <citation type="journal article" date="2013" name="J. Plant Res.">
        <title>Effect of fungi and light on seed germination of three Opuntia species from semiarid lands of central Mexico.</title>
        <authorList>
            <person name="Delgado-Sanchez P."/>
            <person name="Jimenez-Bremont J.F."/>
            <person name="Guerrero-Gonzalez Mde L."/>
            <person name="Flores J."/>
        </authorList>
    </citation>
    <scope>NUCLEOTIDE SEQUENCE</scope>
    <source>
        <tissue evidence="1">Cladode</tissue>
    </source>
</reference>
<name>A0A7C9CPQ8_OPUST</name>
<protein>
    <submittedName>
        <fullName evidence="1">Uncharacterized protein</fullName>
    </submittedName>
</protein>
<evidence type="ECO:0000313" key="1">
    <source>
        <dbReference type="EMBL" id="MBA4623481.1"/>
    </source>
</evidence>
<proteinExistence type="predicted"/>
<dbReference type="AlphaFoldDB" id="A0A7C9CPQ8"/>
<organism evidence="1">
    <name type="scientific">Opuntia streptacantha</name>
    <name type="common">Prickly pear cactus</name>
    <name type="synonym">Opuntia cardona</name>
    <dbReference type="NCBI Taxonomy" id="393608"/>
    <lineage>
        <taxon>Eukaryota</taxon>
        <taxon>Viridiplantae</taxon>
        <taxon>Streptophyta</taxon>
        <taxon>Embryophyta</taxon>
        <taxon>Tracheophyta</taxon>
        <taxon>Spermatophyta</taxon>
        <taxon>Magnoliopsida</taxon>
        <taxon>eudicotyledons</taxon>
        <taxon>Gunneridae</taxon>
        <taxon>Pentapetalae</taxon>
        <taxon>Caryophyllales</taxon>
        <taxon>Cactineae</taxon>
        <taxon>Cactaceae</taxon>
        <taxon>Opuntioideae</taxon>
        <taxon>Opuntia</taxon>
    </lineage>
</organism>